<sequence length="109" mass="12475">VSAACASLNWFCCMCVFKRRWLRKRGDRVRWSRTRTQKGPMAQSLVALRWGNSQSSDAEGFDSCLQLINTFLHQQKRNRSAGMTTPDCQIDRHSAQTFQCSKLLFSATP</sequence>
<evidence type="ECO:0000313" key="1">
    <source>
        <dbReference type="EMBL" id="CRZ09303.1"/>
    </source>
</evidence>
<feature type="non-terminal residue" evidence="1">
    <location>
        <position position="1"/>
    </location>
</feature>
<dbReference type="EMBL" id="HACM01008861">
    <property type="protein sequence ID" value="CRZ09303.1"/>
    <property type="molecule type" value="Transcribed_RNA"/>
</dbReference>
<name>A0A0H5R594_9EUKA</name>
<organism evidence="1">
    <name type="scientific">Spongospora subterranea</name>
    <dbReference type="NCBI Taxonomy" id="70186"/>
    <lineage>
        <taxon>Eukaryota</taxon>
        <taxon>Sar</taxon>
        <taxon>Rhizaria</taxon>
        <taxon>Endomyxa</taxon>
        <taxon>Phytomyxea</taxon>
        <taxon>Plasmodiophorida</taxon>
        <taxon>Plasmodiophoridae</taxon>
        <taxon>Spongospora</taxon>
    </lineage>
</organism>
<dbReference type="AlphaFoldDB" id="A0A0H5R594"/>
<proteinExistence type="predicted"/>
<reference evidence="1" key="1">
    <citation type="submission" date="2015-04" db="EMBL/GenBank/DDBJ databases">
        <title>The genome sequence of the plant pathogenic Rhizarian Plasmodiophora brassicae reveals insights in its biotrophic life cycle and the origin of chitin synthesis.</title>
        <authorList>
            <person name="Schwelm A."/>
            <person name="Fogelqvist J."/>
            <person name="Knaust A."/>
            <person name="Julke S."/>
            <person name="Lilja T."/>
            <person name="Dhandapani V."/>
            <person name="Bonilla-Rosso G."/>
            <person name="Karlsson M."/>
            <person name="Shevchenko A."/>
            <person name="Choi S.R."/>
            <person name="Kim H.G."/>
            <person name="Park J.Y."/>
            <person name="Lim Y.P."/>
            <person name="Ludwig-Muller J."/>
            <person name="Dixelius C."/>
        </authorList>
    </citation>
    <scope>NUCLEOTIDE SEQUENCE</scope>
    <source>
        <tissue evidence="1">Potato root galls</tissue>
    </source>
</reference>
<protein>
    <submittedName>
        <fullName evidence="1">Uncharacterized protein</fullName>
    </submittedName>
</protein>
<accession>A0A0H5R594</accession>